<dbReference type="GO" id="GO:0006355">
    <property type="term" value="P:regulation of DNA-templated transcription"/>
    <property type="evidence" value="ECO:0007669"/>
    <property type="project" value="InterPro"/>
</dbReference>
<organism evidence="5 6">
    <name type="scientific">Paludibacterium paludis</name>
    <dbReference type="NCBI Taxonomy" id="1225769"/>
    <lineage>
        <taxon>Bacteria</taxon>
        <taxon>Pseudomonadati</taxon>
        <taxon>Pseudomonadota</taxon>
        <taxon>Betaproteobacteria</taxon>
        <taxon>Neisseriales</taxon>
        <taxon>Chromobacteriaceae</taxon>
        <taxon>Paludibacterium</taxon>
    </lineage>
</organism>
<feature type="domain" description="HTH luxR-type" evidence="4">
    <location>
        <begin position="173"/>
        <end position="230"/>
    </location>
</feature>
<evidence type="ECO:0000313" key="5">
    <source>
        <dbReference type="EMBL" id="GGY03735.1"/>
    </source>
</evidence>
<evidence type="ECO:0000256" key="2">
    <source>
        <dbReference type="ARBA" id="ARBA00023125"/>
    </source>
</evidence>
<comment type="caution">
    <text evidence="5">The sequence shown here is derived from an EMBL/GenBank/DDBJ whole genome shotgun (WGS) entry which is preliminary data.</text>
</comment>
<evidence type="ECO:0000256" key="1">
    <source>
        <dbReference type="ARBA" id="ARBA00023015"/>
    </source>
</evidence>
<dbReference type="InterPro" id="IPR036693">
    <property type="entry name" value="TF_LuxR_autoind-bd_dom_sf"/>
</dbReference>
<dbReference type="Pfam" id="PF03472">
    <property type="entry name" value="Autoind_bind"/>
    <property type="match status" value="1"/>
</dbReference>
<evidence type="ECO:0000259" key="4">
    <source>
        <dbReference type="SMART" id="SM00421"/>
    </source>
</evidence>
<dbReference type="SUPFAM" id="SSF75516">
    <property type="entry name" value="Pheromone-binding domain of LuxR-like quorum-sensing transcription factors"/>
    <property type="match status" value="1"/>
</dbReference>
<dbReference type="SMART" id="SM00421">
    <property type="entry name" value="HTH_LUXR"/>
    <property type="match status" value="1"/>
</dbReference>
<gene>
    <name evidence="5" type="ORF">GCM10011289_02590</name>
</gene>
<dbReference type="Gene3D" id="3.30.450.80">
    <property type="entry name" value="Transcription factor LuxR-like, autoinducer-binding domain"/>
    <property type="match status" value="1"/>
</dbReference>
<keyword evidence="3" id="KW-0804">Transcription</keyword>
<reference evidence="5" key="1">
    <citation type="journal article" date="2014" name="Int. J. Syst. Evol. Microbiol.">
        <title>Complete genome sequence of Corynebacterium casei LMG S-19264T (=DSM 44701T), isolated from a smear-ripened cheese.</title>
        <authorList>
            <consortium name="US DOE Joint Genome Institute (JGI-PGF)"/>
            <person name="Walter F."/>
            <person name="Albersmeier A."/>
            <person name="Kalinowski J."/>
            <person name="Ruckert C."/>
        </authorList>
    </citation>
    <scope>NUCLEOTIDE SEQUENCE</scope>
    <source>
        <strain evidence="5">KCTC 32182</strain>
    </source>
</reference>
<dbReference type="SUPFAM" id="SSF46894">
    <property type="entry name" value="C-terminal effector domain of the bipartite response regulators"/>
    <property type="match status" value="1"/>
</dbReference>
<dbReference type="InterPro" id="IPR016032">
    <property type="entry name" value="Sig_transdc_resp-reg_C-effctor"/>
</dbReference>
<accession>A0A918NX61</accession>
<evidence type="ECO:0000313" key="6">
    <source>
        <dbReference type="Proteomes" id="UP000645257"/>
    </source>
</evidence>
<dbReference type="Pfam" id="PF00196">
    <property type="entry name" value="GerE"/>
    <property type="match status" value="1"/>
</dbReference>
<evidence type="ECO:0000256" key="3">
    <source>
        <dbReference type="ARBA" id="ARBA00023163"/>
    </source>
</evidence>
<sequence length="241" mass="26709">MDVQTLSSSLNDLVVLLDDLVAVKDRTTLLAFLRRMQARVCPDARMTVAERRGDTLDNILNINWSQRWLNFYVAEEFAAVDPVANAAPGLVIWSRTLEYEARAGRDVARFIQAAKAHDMYRGITYIVEDGPVRVYLSLSGESTESDVRLHAVLSALMPKLAMVIVRVLSMPRLVGLTDQQCTILHYMAAGLTDDETAKMVGLAPRTVMRKIGDIKNLYGVSSRAQLIASLSGVNFPLPRTT</sequence>
<dbReference type="EMBL" id="BMYX01000001">
    <property type="protein sequence ID" value="GGY03735.1"/>
    <property type="molecule type" value="Genomic_DNA"/>
</dbReference>
<dbReference type="InterPro" id="IPR005143">
    <property type="entry name" value="TF_LuxR_autoind-bd_dom"/>
</dbReference>
<dbReference type="InterPro" id="IPR036388">
    <property type="entry name" value="WH-like_DNA-bd_sf"/>
</dbReference>
<dbReference type="AlphaFoldDB" id="A0A918NX61"/>
<dbReference type="RefSeq" id="WP_189530323.1">
    <property type="nucleotide sequence ID" value="NZ_BMYX01000001.1"/>
</dbReference>
<proteinExistence type="predicted"/>
<keyword evidence="6" id="KW-1185">Reference proteome</keyword>
<dbReference type="Proteomes" id="UP000645257">
    <property type="component" value="Unassembled WGS sequence"/>
</dbReference>
<name>A0A918NX61_9NEIS</name>
<keyword evidence="1" id="KW-0805">Transcription regulation</keyword>
<protein>
    <recommendedName>
        <fullName evidence="4">HTH luxR-type domain-containing protein</fullName>
    </recommendedName>
</protein>
<reference evidence="5" key="2">
    <citation type="submission" date="2020-09" db="EMBL/GenBank/DDBJ databases">
        <authorList>
            <person name="Sun Q."/>
            <person name="Kim S."/>
        </authorList>
    </citation>
    <scope>NUCLEOTIDE SEQUENCE</scope>
    <source>
        <strain evidence="5">KCTC 32182</strain>
    </source>
</reference>
<dbReference type="GO" id="GO:0003677">
    <property type="term" value="F:DNA binding"/>
    <property type="evidence" value="ECO:0007669"/>
    <property type="project" value="UniProtKB-KW"/>
</dbReference>
<keyword evidence="2" id="KW-0238">DNA-binding</keyword>
<dbReference type="InterPro" id="IPR000792">
    <property type="entry name" value="Tscrpt_reg_LuxR_C"/>
</dbReference>
<dbReference type="Gene3D" id="1.10.10.10">
    <property type="entry name" value="Winged helix-like DNA-binding domain superfamily/Winged helix DNA-binding domain"/>
    <property type="match status" value="1"/>
</dbReference>